<evidence type="ECO:0000256" key="2">
    <source>
        <dbReference type="SAM" id="MobiDB-lite"/>
    </source>
</evidence>
<protein>
    <recommendedName>
        <fullName evidence="6">ATPase involved in DNA repair</fullName>
    </recommendedName>
</protein>
<feature type="region of interest" description="Disordered" evidence="2">
    <location>
        <begin position="26"/>
        <end position="97"/>
    </location>
</feature>
<accession>A0ABV1H1L2</accession>
<feature type="compositionally biased region" description="Basic residues" evidence="2">
    <location>
        <begin position="65"/>
        <end position="78"/>
    </location>
</feature>
<keyword evidence="5" id="KW-1185">Reference proteome</keyword>
<evidence type="ECO:0000256" key="1">
    <source>
        <dbReference type="SAM" id="Coils"/>
    </source>
</evidence>
<feature type="coiled-coil region" evidence="1">
    <location>
        <begin position="442"/>
        <end position="469"/>
    </location>
</feature>
<evidence type="ECO:0008006" key="6">
    <source>
        <dbReference type="Google" id="ProtNLM"/>
    </source>
</evidence>
<name>A0ABV1H1L2_9FIRM</name>
<feature type="transmembrane region" description="Helical" evidence="3">
    <location>
        <begin position="361"/>
        <end position="382"/>
    </location>
</feature>
<keyword evidence="3" id="KW-0812">Transmembrane</keyword>
<feature type="transmembrane region" description="Helical" evidence="3">
    <location>
        <begin position="333"/>
        <end position="355"/>
    </location>
</feature>
<reference evidence="4" key="1">
    <citation type="submission" date="2024-03" db="EMBL/GenBank/DDBJ databases">
        <title>Human intestinal bacterial collection.</title>
        <authorList>
            <person name="Pauvert C."/>
            <person name="Hitch T.C.A."/>
            <person name="Clavel T."/>
        </authorList>
    </citation>
    <scope>NUCLEOTIDE SEQUENCE [LARGE SCALE GENOMIC DNA]</scope>
    <source>
        <strain evidence="4">CLA-AA-H89B</strain>
    </source>
</reference>
<feature type="compositionally biased region" description="Basic and acidic residues" evidence="2">
    <location>
        <begin position="79"/>
        <end position="97"/>
    </location>
</feature>
<feature type="coiled-coil region" evidence="1">
    <location>
        <begin position="495"/>
        <end position="529"/>
    </location>
</feature>
<comment type="caution">
    <text evidence="4">The sequence shown here is derived from an EMBL/GenBank/DDBJ whole genome shotgun (WGS) entry which is preliminary data.</text>
</comment>
<evidence type="ECO:0000313" key="4">
    <source>
        <dbReference type="EMBL" id="MEQ2553590.1"/>
    </source>
</evidence>
<gene>
    <name evidence="4" type="ORF">WMO37_00975</name>
</gene>
<keyword evidence="3" id="KW-0472">Membrane</keyword>
<keyword evidence="3" id="KW-1133">Transmembrane helix</keyword>
<dbReference type="EMBL" id="JBBMFS010000001">
    <property type="protein sequence ID" value="MEQ2553590.1"/>
    <property type="molecule type" value="Genomic_DNA"/>
</dbReference>
<organism evidence="4 5">
    <name type="scientific">Lachnospira intestinalis</name>
    <dbReference type="NCBI Taxonomy" id="3133158"/>
    <lineage>
        <taxon>Bacteria</taxon>
        <taxon>Bacillati</taxon>
        <taxon>Bacillota</taxon>
        <taxon>Clostridia</taxon>
        <taxon>Lachnospirales</taxon>
        <taxon>Lachnospiraceae</taxon>
        <taxon>Lachnospira</taxon>
    </lineage>
</organism>
<feature type="compositionally biased region" description="Acidic residues" evidence="2">
    <location>
        <begin position="26"/>
        <end position="37"/>
    </location>
</feature>
<sequence>MGLLNYIKGTIKENYDLEDIEDIEDIDDFVYDDEQNTGEEQNADNSRTEDLTGLVSEFEKNYQKHEKKAKAPQKKNKKVSSEEKIQEQRRKAKEEEKKYDELLNSVQAKSLIHVVDKMNQAGTQENYSGKLAKEEKEETEYLKQLEKKEEKKRIQEVLNYSEEDKEFDASAVHIPDVSRTPRRLDNINTDYYDKEETKAYIRSQCEIMEEATGHIELAMEEYNVVTEHFSDIQLIDTAPDNIRRRITETADRVDNLTVDRRIFKSGEHKLSTHTYHRMEQFEDELPRGMKYLEKQESYYETVKRDMRILEGERMSLRMEAAALTTRQLRIRSLALAAIVGLAFVFMVFFIALSVTEDTQNTMLYIVVAFLGAVLALGMFALLKYTERQVLVTEIKLNKATTLLNKTKIKYINAANTLDYEYHKYHVRSSYELSKKYEVYMDMKNEQRKIVQMTTKLSEAEEDLLDLLKKLGLYDAKLWLSQVRALVYSKDMVEVRHDLNTQRQKLRKQIEYNENRIEEAKKNIKEAAVRNPDCMDEAIHIIEQFESKNVRNQ</sequence>
<proteinExistence type="predicted"/>
<keyword evidence="1" id="KW-0175">Coiled coil</keyword>
<evidence type="ECO:0000256" key="3">
    <source>
        <dbReference type="SAM" id="Phobius"/>
    </source>
</evidence>
<evidence type="ECO:0000313" key="5">
    <source>
        <dbReference type="Proteomes" id="UP001546774"/>
    </source>
</evidence>
<dbReference type="Proteomes" id="UP001546774">
    <property type="component" value="Unassembled WGS sequence"/>
</dbReference>